<dbReference type="PANTHER" id="PTHR43673">
    <property type="entry name" value="NAD(P)H NITROREDUCTASE YDGI-RELATED"/>
    <property type="match status" value="1"/>
</dbReference>
<evidence type="ECO:0000313" key="6">
    <source>
        <dbReference type="Proteomes" id="UP001596072"/>
    </source>
</evidence>
<gene>
    <name evidence="5" type="ORF">ACFPQB_10095</name>
</gene>
<feature type="region of interest" description="Disordered" evidence="3">
    <location>
        <begin position="162"/>
        <end position="181"/>
    </location>
</feature>
<organism evidence="5 6">
    <name type="scientific">Nocardioides vastitatis</name>
    <dbReference type="NCBI Taxonomy" id="2568655"/>
    <lineage>
        <taxon>Bacteria</taxon>
        <taxon>Bacillati</taxon>
        <taxon>Actinomycetota</taxon>
        <taxon>Actinomycetes</taxon>
        <taxon>Propionibacteriales</taxon>
        <taxon>Nocardioidaceae</taxon>
        <taxon>Nocardioides</taxon>
    </lineage>
</organism>
<feature type="region of interest" description="Disordered" evidence="3">
    <location>
        <begin position="186"/>
        <end position="214"/>
    </location>
</feature>
<dbReference type="InterPro" id="IPR000415">
    <property type="entry name" value="Nitroreductase-like"/>
</dbReference>
<evidence type="ECO:0000256" key="2">
    <source>
        <dbReference type="ARBA" id="ARBA00023002"/>
    </source>
</evidence>
<sequence>MVNPVDIAEPLRSRWSPSVFDTEHELTDEQVTRLLEAAQWAPSNGNRQPWRYVVATRGSASHRALVPHLSRGNSRWVPRASAVFVSIAVTAEEGEEPGDPTYPLHDLGLASAHLVLQARAMGLHAHQFGGMDREGVARDLGVPSVAIVVAGIAVGVRGNPAEVPERDATRDQRVRARRPLEETAYGDRWGLPYAGLAPSGPTTDPESGPEGQRA</sequence>
<dbReference type="PANTHER" id="PTHR43673:SF10">
    <property type="entry name" value="NADH DEHYDROGENASE_NAD(P)H NITROREDUCTASE XCC3605-RELATED"/>
    <property type="match status" value="1"/>
</dbReference>
<reference evidence="6" key="1">
    <citation type="journal article" date="2019" name="Int. J. Syst. Evol. Microbiol.">
        <title>The Global Catalogue of Microorganisms (GCM) 10K type strain sequencing project: providing services to taxonomists for standard genome sequencing and annotation.</title>
        <authorList>
            <consortium name="The Broad Institute Genomics Platform"/>
            <consortium name="The Broad Institute Genome Sequencing Center for Infectious Disease"/>
            <person name="Wu L."/>
            <person name="Ma J."/>
        </authorList>
    </citation>
    <scope>NUCLEOTIDE SEQUENCE [LARGE SCALE GENOMIC DNA]</scope>
    <source>
        <strain evidence="6">YIM 94188</strain>
    </source>
</reference>
<dbReference type="CDD" id="cd02138">
    <property type="entry name" value="TdsD-like"/>
    <property type="match status" value="1"/>
</dbReference>
<evidence type="ECO:0000313" key="5">
    <source>
        <dbReference type="EMBL" id="MFC5729270.1"/>
    </source>
</evidence>
<comment type="caution">
    <text evidence="5">The sequence shown here is derived from an EMBL/GenBank/DDBJ whole genome shotgun (WGS) entry which is preliminary data.</text>
</comment>
<evidence type="ECO:0000256" key="1">
    <source>
        <dbReference type="ARBA" id="ARBA00007118"/>
    </source>
</evidence>
<dbReference type="EMBL" id="JBHSNS010000003">
    <property type="protein sequence ID" value="MFC5729270.1"/>
    <property type="molecule type" value="Genomic_DNA"/>
</dbReference>
<feature type="compositionally biased region" description="Basic and acidic residues" evidence="3">
    <location>
        <begin position="163"/>
        <end position="181"/>
    </location>
</feature>
<dbReference type="InterPro" id="IPR029479">
    <property type="entry name" value="Nitroreductase"/>
</dbReference>
<dbReference type="Gene3D" id="3.40.109.10">
    <property type="entry name" value="NADH Oxidase"/>
    <property type="match status" value="1"/>
</dbReference>
<dbReference type="Pfam" id="PF00881">
    <property type="entry name" value="Nitroreductase"/>
    <property type="match status" value="1"/>
</dbReference>
<comment type="similarity">
    <text evidence="1">Belongs to the nitroreductase family.</text>
</comment>
<keyword evidence="2" id="KW-0560">Oxidoreductase</keyword>
<proteinExistence type="inferred from homology"/>
<accession>A0ABW0ZLC6</accession>
<evidence type="ECO:0000259" key="4">
    <source>
        <dbReference type="Pfam" id="PF00881"/>
    </source>
</evidence>
<feature type="domain" description="Nitroreductase" evidence="4">
    <location>
        <begin position="11"/>
        <end position="73"/>
    </location>
</feature>
<dbReference type="Proteomes" id="UP001596072">
    <property type="component" value="Unassembled WGS sequence"/>
</dbReference>
<name>A0ABW0ZLC6_9ACTN</name>
<protein>
    <submittedName>
        <fullName evidence="5">Nitroreductase family protein</fullName>
    </submittedName>
</protein>
<dbReference type="RefSeq" id="WP_136431854.1">
    <property type="nucleotide sequence ID" value="NZ_JBHSNS010000003.1"/>
</dbReference>
<keyword evidence="6" id="KW-1185">Reference proteome</keyword>
<dbReference type="SUPFAM" id="SSF55469">
    <property type="entry name" value="FMN-dependent nitroreductase-like"/>
    <property type="match status" value="1"/>
</dbReference>
<evidence type="ECO:0000256" key="3">
    <source>
        <dbReference type="SAM" id="MobiDB-lite"/>
    </source>
</evidence>